<reference evidence="1" key="2">
    <citation type="submission" date="2020-06" db="EMBL/GenBank/DDBJ databases">
        <title>Helianthus annuus Genome sequencing and assembly Release 2.</title>
        <authorList>
            <person name="Gouzy J."/>
            <person name="Langlade N."/>
            <person name="Munos S."/>
        </authorList>
    </citation>
    <scope>NUCLEOTIDE SEQUENCE</scope>
    <source>
        <tissue evidence="1">Leaves</tissue>
    </source>
</reference>
<gene>
    <name evidence="1" type="ORF">HanXRQr2_Chr15g0684651</name>
</gene>
<dbReference type="AlphaFoldDB" id="A0A9K3DYG5"/>
<protein>
    <submittedName>
        <fullName evidence="1">Uncharacterized protein</fullName>
    </submittedName>
</protein>
<accession>A0A9K3DYG5</accession>
<evidence type="ECO:0000313" key="2">
    <source>
        <dbReference type="Proteomes" id="UP000215914"/>
    </source>
</evidence>
<sequence length="54" mass="5791">MSMLSENVVAIGGCGEDCVDLNKSNQLLYIYGGSNDSIHFMEQALGQLVPDIEA</sequence>
<dbReference type="Gramene" id="mRNA:HanXRQr2_Chr15g0684651">
    <property type="protein sequence ID" value="mRNA:HanXRQr2_Chr15g0684651"/>
    <property type="gene ID" value="HanXRQr2_Chr15g0684651"/>
</dbReference>
<keyword evidence="2" id="KW-1185">Reference proteome</keyword>
<comment type="caution">
    <text evidence="1">The sequence shown here is derived from an EMBL/GenBank/DDBJ whole genome shotgun (WGS) entry which is preliminary data.</text>
</comment>
<reference evidence="1" key="1">
    <citation type="journal article" date="2017" name="Nature">
        <title>The sunflower genome provides insights into oil metabolism, flowering and Asterid evolution.</title>
        <authorList>
            <person name="Badouin H."/>
            <person name="Gouzy J."/>
            <person name="Grassa C.J."/>
            <person name="Murat F."/>
            <person name="Staton S.E."/>
            <person name="Cottret L."/>
            <person name="Lelandais-Briere C."/>
            <person name="Owens G.L."/>
            <person name="Carrere S."/>
            <person name="Mayjonade B."/>
            <person name="Legrand L."/>
            <person name="Gill N."/>
            <person name="Kane N.C."/>
            <person name="Bowers J.E."/>
            <person name="Hubner S."/>
            <person name="Bellec A."/>
            <person name="Berard A."/>
            <person name="Berges H."/>
            <person name="Blanchet N."/>
            <person name="Boniface M.C."/>
            <person name="Brunel D."/>
            <person name="Catrice O."/>
            <person name="Chaidir N."/>
            <person name="Claudel C."/>
            <person name="Donnadieu C."/>
            <person name="Faraut T."/>
            <person name="Fievet G."/>
            <person name="Helmstetter N."/>
            <person name="King M."/>
            <person name="Knapp S.J."/>
            <person name="Lai Z."/>
            <person name="Le Paslier M.C."/>
            <person name="Lippi Y."/>
            <person name="Lorenzon L."/>
            <person name="Mandel J.R."/>
            <person name="Marage G."/>
            <person name="Marchand G."/>
            <person name="Marquand E."/>
            <person name="Bret-Mestries E."/>
            <person name="Morien E."/>
            <person name="Nambeesan S."/>
            <person name="Nguyen T."/>
            <person name="Pegot-Espagnet P."/>
            <person name="Pouilly N."/>
            <person name="Raftis F."/>
            <person name="Sallet E."/>
            <person name="Schiex T."/>
            <person name="Thomas J."/>
            <person name="Vandecasteele C."/>
            <person name="Vares D."/>
            <person name="Vear F."/>
            <person name="Vautrin S."/>
            <person name="Crespi M."/>
            <person name="Mangin B."/>
            <person name="Burke J.M."/>
            <person name="Salse J."/>
            <person name="Munos S."/>
            <person name="Vincourt P."/>
            <person name="Rieseberg L.H."/>
            <person name="Langlade N.B."/>
        </authorList>
    </citation>
    <scope>NUCLEOTIDE SEQUENCE</scope>
    <source>
        <tissue evidence="1">Leaves</tissue>
    </source>
</reference>
<dbReference type="Proteomes" id="UP000215914">
    <property type="component" value="Unassembled WGS sequence"/>
</dbReference>
<name>A0A9K3DYG5_HELAN</name>
<proteinExistence type="predicted"/>
<dbReference type="EMBL" id="MNCJ02000330">
    <property type="protein sequence ID" value="KAF5763801.1"/>
    <property type="molecule type" value="Genomic_DNA"/>
</dbReference>
<evidence type="ECO:0000313" key="1">
    <source>
        <dbReference type="EMBL" id="KAF5763801.1"/>
    </source>
</evidence>
<organism evidence="1 2">
    <name type="scientific">Helianthus annuus</name>
    <name type="common">Common sunflower</name>
    <dbReference type="NCBI Taxonomy" id="4232"/>
    <lineage>
        <taxon>Eukaryota</taxon>
        <taxon>Viridiplantae</taxon>
        <taxon>Streptophyta</taxon>
        <taxon>Embryophyta</taxon>
        <taxon>Tracheophyta</taxon>
        <taxon>Spermatophyta</taxon>
        <taxon>Magnoliopsida</taxon>
        <taxon>eudicotyledons</taxon>
        <taxon>Gunneridae</taxon>
        <taxon>Pentapetalae</taxon>
        <taxon>asterids</taxon>
        <taxon>campanulids</taxon>
        <taxon>Asterales</taxon>
        <taxon>Asteraceae</taxon>
        <taxon>Asteroideae</taxon>
        <taxon>Heliantheae alliance</taxon>
        <taxon>Heliantheae</taxon>
        <taxon>Helianthus</taxon>
    </lineage>
</organism>